<accession>A0A3G2SWY3</accession>
<protein>
    <submittedName>
        <fullName evidence="1">Uncharacterized protein</fullName>
    </submittedName>
</protein>
<organism evidence="1 2">
    <name type="scientific">Acinetobacter wuhouensis</name>
    <dbReference type="NCBI Taxonomy" id="1879050"/>
    <lineage>
        <taxon>Bacteria</taxon>
        <taxon>Pseudomonadati</taxon>
        <taxon>Pseudomonadota</taxon>
        <taxon>Gammaproteobacteria</taxon>
        <taxon>Moraxellales</taxon>
        <taxon>Moraxellaceae</taxon>
        <taxon>Acinetobacter</taxon>
    </lineage>
</organism>
<evidence type="ECO:0000313" key="1">
    <source>
        <dbReference type="EMBL" id="AYO52307.1"/>
    </source>
</evidence>
<name>A0A3G2SWY3_9GAMM</name>
<dbReference type="Proteomes" id="UP000279962">
    <property type="component" value="Plasmid p4_010062"/>
</dbReference>
<keyword evidence="1" id="KW-0614">Plasmid</keyword>
<proteinExistence type="predicted"/>
<geneLocation type="plasmid" evidence="1 2">
    <name>p4_010062</name>
</geneLocation>
<dbReference type="AlphaFoldDB" id="A0A3G2SWY3"/>
<gene>
    <name evidence="1" type="ORF">CDG68_00735</name>
</gene>
<sequence>MWFEDEVWQLHRLGGLNPQTTFVKIDLENQIRVASDPEIPRTLRKQVKSKSLIRLFKNG</sequence>
<reference evidence="1 2" key="1">
    <citation type="submission" date="2018-10" db="EMBL/GenBank/DDBJ databases">
        <title>The complete genome of Acinetobacter wuhouensis strain WCHAW010062.</title>
        <authorList>
            <person name="Hu Y."/>
            <person name="Long H."/>
            <person name="Feng Y."/>
            <person name="Zong Z."/>
        </authorList>
    </citation>
    <scope>NUCLEOTIDE SEQUENCE [LARGE SCALE GENOMIC DNA]</scope>
    <source>
        <strain evidence="1 2">WCHAW010062</strain>
        <plasmid evidence="1 2">p4_010062</plasmid>
    </source>
</reference>
<dbReference type="EMBL" id="CP033124">
    <property type="protein sequence ID" value="AYO52307.1"/>
    <property type="molecule type" value="Genomic_DNA"/>
</dbReference>
<evidence type="ECO:0000313" key="2">
    <source>
        <dbReference type="Proteomes" id="UP000279962"/>
    </source>
</evidence>